<evidence type="ECO:0000256" key="6">
    <source>
        <dbReference type="SAM" id="Phobius"/>
    </source>
</evidence>
<evidence type="ECO:0000313" key="7">
    <source>
        <dbReference type="EMBL" id="GAK56881.1"/>
    </source>
</evidence>
<dbReference type="AlphaFoldDB" id="A0A081BX26"/>
<evidence type="ECO:0000256" key="1">
    <source>
        <dbReference type="ARBA" id="ARBA00004651"/>
    </source>
</evidence>
<feature type="transmembrane region" description="Helical" evidence="6">
    <location>
        <begin position="41"/>
        <end position="58"/>
    </location>
</feature>
<name>A0A081BX26_VECG1</name>
<comment type="subcellular location">
    <subcellularLocation>
        <location evidence="1">Cell membrane</location>
        <topology evidence="1">Multi-pass membrane protein</topology>
    </subcellularLocation>
</comment>
<reference evidence="7" key="1">
    <citation type="journal article" date="2015" name="PeerJ">
        <title>First genomic representation of candidate bacterial phylum KSB3 points to enhanced environmental sensing as a trigger of wastewater bulking.</title>
        <authorList>
            <person name="Sekiguchi Y."/>
            <person name="Ohashi A."/>
            <person name="Parks D.H."/>
            <person name="Yamauchi T."/>
            <person name="Tyson G.W."/>
            <person name="Hugenholtz P."/>
        </authorList>
    </citation>
    <scope>NUCLEOTIDE SEQUENCE [LARGE SCALE GENOMIC DNA]</scope>
</reference>
<evidence type="ECO:0000256" key="3">
    <source>
        <dbReference type="ARBA" id="ARBA00022692"/>
    </source>
</evidence>
<feature type="transmembrane region" description="Helical" evidence="6">
    <location>
        <begin position="364"/>
        <end position="383"/>
    </location>
</feature>
<feature type="transmembrane region" description="Helical" evidence="6">
    <location>
        <begin position="111"/>
        <end position="131"/>
    </location>
</feature>
<dbReference type="Pfam" id="PF13440">
    <property type="entry name" value="Polysacc_synt_3"/>
    <property type="match status" value="1"/>
</dbReference>
<feature type="transmembrane region" description="Helical" evidence="6">
    <location>
        <begin position="452"/>
        <end position="469"/>
    </location>
</feature>
<dbReference type="eggNOG" id="COG2244">
    <property type="taxonomic scope" value="Bacteria"/>
</dbReference>
<proteinExistence type="predicted"/>
<keyword evidence="2" id="KW-1003">Cell membrane</keyword>
<gene>
    <name evidence="7" type="ORF">U27_03845</name>
</gene>
<keyword evidence="8" id="KW-1185">Reference proteome</keyword>
<dbReference type="InterPro" id="IPR050833">
    <property type="entry name" value="Poly_Biosynth_Transport"/>
</dbReference>
<sequence>MSQAISINITKLLFSRVTAQVLMLITTPVVTRLFLPEHFGVMQIFESIITPFCIIANLKYDQSIPLGKNQQEASASLILSLFFAVNMTACSFAGILIGKDYIARWFHAPDLARFLWLLPAFVFIVGLNNVLNSWASREGKFGIMALSGLGDTVGDKTLTIVWGYLLRASTTGLVLGRFVGVFTNAVALLWSLGKTLFTDVKNAHLTLATIRAIAVQHKKFPLFSTWIALIASINIQLPSLICGLYFSPAVVGYYSLANRVVSVSSIFLGTVIAQVFFPAAAKEYHQTGTFSPIVRTILRRLVQIGVFPMAVLVFFGPSLFIGIFGQQWSEAGIYAEIMASWHFLIFLNLSLDIFALVNRQDLDLMIVLTGLIVRTIVLFASVTFGSPRITLGLFVFFSVIFLIGQLFWKLRISHISSRWASTLFLKYSALSCALLLPAKWFSWILNDVRVDFVAVLIATGGYVAVLLMFEPELQQFIVTVVRRLKGMASNKTL</sequence>
<feature type="transmembrane region" description="Helical" evidence="6">
    <location>
        <begin position="226"/>
        <end position="248"/>
    </location>
</feature>
<dbReference type="STRING" id="1499967.U27_03845"/>
<dbReference type="PANTHER" id="PTHR30250:SF28">
    <property type="entry name" value="POLYSACCHARIDE BIOSYNTHESIS PROTEIN"/>
    <property type="match status" value="1"/>
</dbReference>
<dbReference type="HOGENOM" id="CLU_037830_0_0_0"/>
<organism evidence="7">
    <name type="scientific">Vecturithrix granuli</name>
    <dbReference type="NCBI Taxonomy" id="1499967"/>
    <lineage>
        <taxon>Bacteria</taxon>
        <taxon>Candidatus Moduliflexota</taxon>
        <taxon>Candidatus Vecturitrichia</taxon>
        <taxon>Candidatus Vecturitrichales</taxon>
        <taxon>Candidatus Vecturitrichaceae</taxon>
        <taxon>Candidatus Vecturithrix</taxon>
    </lineage>
</organism>
<feature type="transmembrane region" description="Helical" evidence="6">
    <location>
        <begin position="171"/>
        <end position="192"/>
    </location>
</feature>
<evidence type="ECO:0000313" key="8">
    <source>
        <dbReference type="Proteomes" id="UP000030661"/>
    </source>
</evidence>
<dbReference type="Proteomes" id="UP000030661">
    <property type="component" value="Unassembled WGS sequence"/>
</dbReference>
<feature type="transmembrane region" description="Helical" evidence="6">
    <location>
        <begin position="12"/>
        <end position="35"/>
    </location>
</feature>
<dbReference type="PANTHER" id="PTHR30250">
    <property type="entry name" value="PST FAMILY PREDICTED COLANIC ACID TRANSPORTER"/>
    <property type="match status" value="1"/>
</dbReference>
<feature type="transmembrane region" description="Helical" evidence="6">
    <location>
        <begin position="78"/>
        <end position="99"/>
    </location>
</feature>
<accession>A0A081BX26</accession>
<dbReference type="EMBL" id="DF820465">
    <property type="protein sequence ID" value="GAK56881.1"/>
    <property type="molecule type" value="Genomic_DNA"/>
</dbReference>
<dbReference type="GO" id="GO:0005886">
    <property type="term" value="C:plasma membrane"/>
    <property type="evidence" value="ECO:0007669"/>
    <property type="project" value="UniProtKB-SubCell"/>
</dbReference>
<feature type="transmembrane region" description="Helical" evidence="6">
    <location>
        <begin position="301"/>
        <end position="325"/>
    </location>
</feature>
<feature type="transmembrane region" description="Helical" evidence="6">
    <location>
        <begin position="389"/>
        <end position="408"/>
    </location>
</feature>
<feature type="transmembrane region" description="Helical" evidence="6">
    <location>
        <begin position="260"/>
        <end position="280"/>
    </location>
</feature>
<feature type="transmembrane region" description="Helical" evidence="6">
    <location>
        <begin position="337"/>
        <end position="357"/>
    </location>
</feature>
<feature type="transmembrane region" description="Helical" evidence="6">
    <location>
        <begin position="420"/>
        <end position="440"/>
    </location>
</feature>
<evidence type="ECO:0000256" key="2">
    <source>
        <dbReference type="ARBA" id="ARBA00022475"/>
    </source>
</evidence>
<keyword evidence="3 6" id="KW-0812">Transmembrane</keyword>
<keyword evidence="4 6" id="KW-1133">Transmembrane helix</keyword>
<keyword evidence="5 6" id="KW-0472">Membrane</keyword>
<evidence type="ECO:0000256" key="4">
    <source>
        <dbReference type="ARBA" id="ARBA00022989"/>
    </source>
</evidence>
<protein>
    <submittedName>
        <fullName evidence="7">Polysaccharide biosynthesis protein</fullName>
    </submittedName>
</protein>
<evidence type="ECO:0000256" key="5">
    <source>
        <dbReference type="ARBA" id="ARBA00023136"/>
    </source>
</evidence>